<reference evidence="2 3" key="1">
    <citation type="journal article" date="2005" name="Science">
        <title>Genome of the host-cell transforming parasite Theileria annulata compared with T. parva.</title>
        <authorList>
            <person name="Pain A."/>
            <person name="Renauld H."/>
            <person name="Berriman M."/>
            <person name="Murphy L."/>
            <person name="Yeats C.A."/>
            <person name="Weir W."/>
            <person name="Kerhornou A."/>
            <person name="Aslett M."/>
            <person name="Bishop R."/>
            <person name="Bouchier C."/>
            <person name="Cochet M."/>
            <person name="Coulson R.M.R."/>
            <person name="Cronin A."/>
            <person name="de Villiers E.P."/>
            <person name="Fraser A."/>
            <person name="Fosker N."/>
            <person name="Gardner M."/>
            <person name="Goble A."/>
            <person name="Griffiths-Jones S."/>
            <person name="Harris D.E."/>
            <person name="Katzer F."/>
            <person name="Larke N."/>
            <person name="Lord A."/>
            <person name="Maser P."/>
            <person name="McKellar S."/>
            <person name="Mooney P."/>
            <person name="Morton F."/>
            <person name="Nene V."/>
            <person name="O'Neil S."/>
            <person name="Price C."/>
            <person name="Quail M.A."/>
            <person name="Rabbinowitsch E."/>
            <person name="Rawlings N.D."/>
            <person name="Rutter S."/>
            <person name="Saunders D."/>
            <person name="Seeger K."/>
            <person name="Shah T."/>
            <person name="Squares R."/>
            <person name="Squares S."/>
            <person name="Tivey A."/>
            <person name="Walker A.R."/>
            <person name="Woodward J."/>
            <person name="Dobbelaere D.A.E."/>
            <person name="Langsley G."/>
            <person name="Rajandream M.A."/>
            <person name="McKeever D."/>
            <person name="Shiels B."/>
            <person name="Tait A."/>
            <person name="Barrell B.G."/>
            <person name="Hall N."/>
        </authorList>
    </citation>
    <scope>NUCLEOTIDE SEQUENCE [LARGE SCALE GENOMIC DNA]</scope>
    <source>
        <strain evidence="3">Ankara</strain>
    </source>
</reference>
<feature type="compositionally biased region" description="Polar residues" evidence="1">
    <location>
        <begin position="387"/>
        <end position="396"/>
    </location>
</feature>
<feature type="region of interest" description="Disordered" evidence="1">
    <location>
        <begin position="351"/>
        <end position="396"/>
    </location>
</feature>
<dbReference type="eggNOG" id="ENOG502QUX8">
    <property type="taxonomic scope" value="Eukaryota"/>
</dbReference>
<evidence type="ECO:0000313" key="2">
    <source>
        <dbReference type="EMBL" id="CAI74822.1"/>
    </source>
</evidence>
<dbReference type="EMBL" id="CR940348">
    <property type="protein sequence ID" value="CAI74822.1"/>
    <property type="molecule type" value="Genomic_DNA"/>
</dbReference>
<dbReference type="KEGG" id="tan:TA11665"/>
<dbReference type="InParanoid" id="Q4UDL7"/>
<dbReference type="GeneID" id="3861685"/>
<sequence length="784" mass="89379">MNSNTMSPTAGSDVVREGTTVDNKDDCLTSVPDTKPSEGFKESGTVYHRQSDSALPSLSSLETQATLQYNSSLPHSKSIDYSYDNDKKPLYSPLYNVQNPYENDQYLGSVDHSKLVQQSSIDSQSSQSVNFVKQTPEDQEKFQRDLQDPNGKKQADPVTNYLNPVYCPEGLVQPQNKVVAVNPVILVDKVERSLIVQWYENSVKREQRISYKKYGNAKAQQRAEGLISKLLAGSTFDQLYPEKGPPILTIFENVGKSMVSLTRDRIIREWRVDWLNSNGSKMRARWSCKKVGNEEARKRAETFAYSLIQGTFNPRLLHKATGTRLSKNDMKYNAVVSGLDSQMDSKAINQLSESNWQSSEGTTKRRTKKRSVKSSDQKKGRSRKRNLSTYTDVNASNSLGTANLSSNLLSTGASTNTPLATNTLSANLSNTFNPNSNPNSDMPQYMNSHCYPYMNMVQDPSFSTNPPSFYPMYQEECESSTSVNQQLDPNSAYATSMLQQNWMDWTNSNNMQKVMPYGQEWDYTANSAMVDYPFYPQQANSGLQGPNTNMSSNMTWDPLNNYTNLNMYIHQNELQTGREFEEQTDSRMANQYFGYYGGDQSFGFQENILNQDQMMMGCYYNYPNTMRMDANPQWPEENKDYTKFNKDFNVEYNKDYNEEVKNEEPNSEKNMSQVTTLANYKNITGTSICNELPPQNLSVSTRMYTTDHYGYVNSDLGDVKQEDSTLNYFSNELEDPLLQSQGMPSHPLNIKKSECSVYQKDKFQESYDSVTYREAEDPVKYYNM</sequence>
<evidence type="ECO:0000256" key="1">
    <source>
        <dbReference type="SAM" id="MobiDB-lite"/>
    </source>
</evidence>
<dbReference type="VEuPathDB" id="PiroplasmaDB:TA11665"/>
<feature type="region of interest" description="Disordered" evidence="1">
    <location>
        <begin position="117"/>
        <end position="157"/>
    </location>
</feature>
<feature type="compositionally biased region" description="Polar residues" evidence="1">
    <location>
        <begin position="351"/>
        <end position="361"/>
    </location>
</feature>
<protein>
    <recommendedName>
        <fullName evidence="4">AP2 domain containing protein</fullName>
    </recommendedName>
</protein>
<feature type="compositionally biased region" description="Basic and acidic residues" evidence="1">
    <location>
        <begin position="135"/>
        <end position="155"/>
    </location>
</feature>
<evidence type="ECO:0008006" key="4">
    <source>
        <dbReference type="Google" id="ProtNLM"/>
    </source>
</evidence>
<dbReference type="Proteomes" id="UP000001950">
    <property type="component" value="Chromosome 2"/>
</dbReference>
<name>Q4UDL7_THEAN</name>
<dbReference type="RefSeq" id="XP_952554.1">
    <property type="nucleotide sequence ID" value="XM_947461.1"/>
</dbReference>
<evidence type="ECO:0000313" key="3">
    <source>
        <dbReference type="Proteomes" id="UP000001950"/>
    </source>
</evidence>
<feature type="region of interest" description="Disordered" evidence="1">
    <location>
        <begin position="1"/>
        <end position="46"/>
    </location>
</feature>
<gene>
    <name evidence="2" type="ORF">TA11665</name>
</gene>
<feature type="compositionally biased region" description="Low complexity" evidence="1">
    <location>
        <begin position="117"/>
        <end position="128"/>
    </location>
</feature>
<dbReference type="OrthoDB" id="385798at2759"/>
<proteinExistence type="predicted"/>
<dbReference type="AlphaFoldDB" id="Q4UDL7"/>
<accession>Q4UDL7</accession>
<keyword evidence="3" id="KW-1185">Reference proteome</keyword>
<feature type="compositionally biased region" description="Polar residues" evidence="1">
    <location>
        <begin position="1"/>
        <end position="10"/>
    </location>
</feature>
<organism evidence="2 3">
    <name type="scientific">Theileria annulata</name>
    <dbReference type="NCBI Taxonomy" id="5874"/>
    <lineage>
        <taxon>Eukaryota</taxon>
        <taxon>Sar</taxon>
        <taxon>Alveolata</taxon>
        <taxon>Apicomplexa</taxon>
        <taxon>Aconoidasida</taxon>
        <taxon>Piroplasmida</taxon>
        <taxon>Theileriidae</taxon>
        <taxon>Theileria</taxon>
    </lineage>
</organism>
<dbReference type="OMA" id="FTEYNKE"/>